<dbReference type="InterPro" id="IPR050807">
    <property type="entry name" value="TransReg_Diox_bact_type"/>
</dbReference>
<dbReference type="InterPro" id="IPR010982">
    <property type="entry name" value="Lambda_DNA-bd_dom_sf"/>
</dbReference>
<keyword evidence="4" id="KW-1185">Reference proteome</keyword>
<dbReference type="SUPFAM" id="SSF47413">
    <property type="entry name" value="lambda repressor-like DNA-binding domains"/>
    <property type="match status" value="1"/>
</dbReference>
<dbReference type="Pfam" id="PF01381">
    <property type="entry name" value="HTH_3"/>
    <property type="match status" value="1"/>
</dbReference>
<dbReference type="Gene3D" id="2.60.120.10">
    <property type="entry name" value="Jelly Rolls"/>
    <property type="match status" value="1"/>
</dbReference>
<dbReference type="GO" id="GO:0003677">
    <property type="term" value="F:DNA binding"/>
    <property type="evidence" value="ECO:0007669"/>
    <property type="project" value="UniProtKB-KW"/>
</dbReference>
<dbReference type="InterPro" id="IPR001387">
    <property type="entry name" value="Cro/C1-type_HTH"/>
</dbReference>
<dbReference type="PANTHER" id="PTHR46797">
    <property type="entry name" value="HTH-TYPE TRANSCRIPTIONAL REGULATOR"/>
    <property type="match status" value="1"/>
</dbReference>
<dbReference type="SUPFAM" id="SSF51182">
    <property type="entry name" value="RmlC-like cupins"/>
    <property type="match status" value="1"/>
</dbReference>
<dbReference type="AlphaFoldDB" id="A0A9X3S7K9"/>
<sequence>MDELAALVGERVRTARQERGLTVAALAQAAGIGKGSLSELEHGARNPTLSTLYALANALALPLAHLLSGRVGARLSEPGIEGRLLDVSTDADWTVEIYRMTFAPGAERHSGGHGPGVVEHLLVTAGRLRVGPVGEEREIGAGETSTWDSDVAHVYVAVGAGPVEAVVVIRSPSASTLGRNH</sequence>
<dbReference type="RefSeq" id="WP_270023554.1">
    <property type="nucleotide sequence ID" value="NZ_JAPDDP010000004.1"/>
</dbReference>
<dbReference type="GO" id="GO:0003700">
    <property type="term" value="F:DNA-binding transcription factor activity"/>
    <property type="evidence" value="ECO:0007669"/>
    <property type="project" value="TreeGrafter"/>
</dbReference>
<dbReference type="EMBL" id="JAPDDP010000004">
    <property type="protein sequence ID" value="MDA0179286.1"/>
    <property type="molecule type" value="Genomic_DNA"/>
</dbReference>
<proteinExistence type="predicted"/>
<name>A0A9X3S7K9_9ACTN</name>
<protein>
    <submittedName>
        <fullName evidence="3">XRE family transcriptional regulator</fullName>
    </submittedName>
</protein>
<dbReference type="Proteomes" id="UP001147653">
    <property type="component" value="Unassembled WGS sequence"/>
</dbReference>
<keyword evidence="1" id="KW-0238">DNA-binding</keyword>
<dbReference type="GO" id="GO:0005829">
    <property type="term" value="C:cytosol"/>
    <property type="evidence" value="ECO:0007669"/>
    <property type="project" value="TreeGrafter"/>
</dbReference>
<dbReference type="InterPro" id="IPR011051">
    <property type="entry name" value="RmlC_Cupin_sf"/>
</dbReference>
<gene>
    <name evidence="3" type="ORF">OJ997_03170</name>
</gene>
<dbReference type="InterPro" id="IPR014710">
    <property type="entry name" value="RmlC-like_jellyroll"/>
</dbReference>
<dbReference type="PROSITE" id="PS50943">
    <property type="entry name" value="HTH_CROC1"/>
    <property type="match status" value="1"/>
</dbReference>
<feature type="domain" description="HTH cro/C1-type" evidence="2">
    <location>
        <begin position="12"/>
        <end position="66"/>
    </location>
</feature>
<evidence type="ECO:0000259" key="2">
    <source>
        <dbReference type="PROSITE" id="PS50943"/>
    </source>
</evidence>
<evidence type="ECO:0000313" key="3">
    <source>
        <dbReference type="EMBL" id="MDA0179286.1"/>
    </source>
</evidence>
<dbReference type="PANTHER" id="PTHR46797:SF1">
    <property type="entry name" value="METHYLPHOSPHONATE SYNTHASE"/>
    <property type="match status" value="1"/>
</dbReference>
<evidence type="ECO:0000313" key="4">
    <source>
        <dbReference type="Proteomes" id="UP001147653"/>
    </source>
</evidence>
<dbReference type="CDD" id="cd02209">
    <property type="entry name" value="cupin_XRE_C"/>
    <property type="match status" value="1"/>
</dbReference>
<evidence type="ECO:0000256" key="1">
    <source>
        <dbReference type="ARBA" id="ARBA00023125"/>
    </source>
</evidence>
<dbReference type="SMART" id="SM00530">
    <property type="entry name" value="HTH_XRE"/>
    <property type="match status" value="1"/>
</dbReference>
<dbReference type="CDD" id="cd00093">
    <property type="entry name" value="HTH_XRE"/>
    <property type="match status" value="1"/>
</dbReference>
<accession>A0A9X3S7K9</accession>
<reference evidence="3" key="1">
    <citation type="submission" date="2022-10" db="EMBL/GenBank/DDBJ databases">
        <title>The WGS of Solirubrobacter phytolaccae KCTC 29190.</title>
        <authorList>
            <person name="Jiang Z."/>
        </authorList>
    </citation>
    <scope>NUCLEOTIDE SEQUENCE</scope>
    <source>
        <strain evidence="3">KCTC 29190</strain>
    </source>
</reference>
<organism evidence="3 4">
    <name type="scientific">Solirubrobacter phytolaccae</name>
    <dbReference type="NCBI Taxonomy" id="1404360"/>
    <lineage>
        <taxon>Bacteria</taxon>
        <taxon>Bacillati</taxon>
        <taxon>Actinomycetota</taxon>
        <taxon>Thermoleophilia</taxon>
        <taxon>Solirubrobacterales</taxon>
        <taxon>Solirubrobacteraceae</taxon>
        <taxon>Solirubrobacter</taxon>
    </lineage>
</organism>
<comment type="caution">
    <text evidence="3">The sequence shown here is derived from an EMBL/GenBank/DDBJ whole genome shotgun (WGS) entry which is preliminary data.</text>
</comment>
<dbReference type="Gene3D" id="1.10.260.40">
    <property type="entry name" value="lambda repressor-like DNA-binding domains"/>
    <property type="match status" value="1"/>
</dbReference>